<dbReference type="OrthoDB" id="2898509at2759"/>
<accession>A0A507AQ80</accession>
<dbReference type="Gene3D" id="3.40.50.720">
    <property type="entry name" value="NAD(P)-binding Rossmann-like Domain"/>
    <property type="match status" value="1"/>
</dbReference>
<dbReference type="Pfam" id="PF00106">
    <property type="entry name" value="adh_short"/>
    <property type="match status" value="1"/>
</dbReference>
<dbReference type="PANTHER" id="PTHR47534:SF3">
    <property type="entry name" value="ALCOHOL DEHYDROGENASE-LIKE C-TERMINAL DOMAIN-CONTAINING PROTEIN"/>
    <property type="match status" value="1"/>
</dbReference>
<reference evidence="2 3" key="1">
    <citation type="submission" date="2019-06" db="EMBL/GenBank/DDBJ databases">
        <title>Draft genome sequence of the filamentous fungus Phialemoniopsis curvata isolated from diesel fuel.</title>
        <authorList>
            <person name="Varaljay V.A."/>
            <person name="Lyon W.J."/>
            <person name="Crouch A.L."/>
            <person name="Drake C.E."/>
            <person name="Hollomon J.M."/>
            <person name="Nadeau L.J."/>
            <person name="Nunn H.S."/>
            <person name="Stevenson B.S."/>
            <person name="Bojanowski C.L."/>
            <person name="Crookes-Goodson W.J."/>
        </authorList>
    </citation>
    <scope>NUCLEOTIDE SEQUENCE [LARGE SCALE GENOMIC DNA]</scope>
    <source>
        <strain evidence="2 3">D216</strain>
    </source>
</reference>
<dbReference type="PANTHER" id="PTHR47534">
    <property type="entry name" value="YALI0E05731P"/>
    <property type="match status" value="1"/>
</dbReference>
<dbReference type="InterPro" id="IPR002347">
    <property type="entry name" value="SDR_fam"/>
</dbReference>
<evidence type="ECO:0000313" key="3">
    <source>
        <dbReference type="Proteomes" id="UP000319257"/>
    </source>
</evidence>
<dbReference type="GO" id="GO:0016491">
    <property type="term" value="F:oxidoreductase activity"/>
    <property type="evidence" value="ECO:0007669"/>
    <property type="project" value="UniProtKB-KW"/>
</dbReference>
<dbReference type="RefSeq" id="XP_030991644.1">
    <property type="nucleotide sequence ID" value="XM_031143866.1"/>
</dbReference>
<dbReference type="InterPro" id="IPR036291">
    <property type="entry name" value="NAD(P)-bd_dom_sf"/>
</dbReference>
<protein>
    <submittedName>
        <fullName evidence="2">Uncharacterized protein</fullName>
    </submittedName>
</protein>
<dbReference type="EMBL" id="SKBQ01000061">
    <property type="protein sequence ID" value="TPX09933.1"/>
    <property type="molecule type" value="Genomic_DNA"/>
</dbReference>
<keyword evidence="3" id="KW-1185">Reference proteome</keyword>
<dbReference type="STRING" id="1093900.A0A507AQ80"/>
<dbReference type="AlphaFoldDB" id="A0A507AQ80"/>
<keyword evidence="1" id="KW-0560">Oxidoreductase</keyword>
<gene>
    <name evidence="2" type="ORF">E0L32_008955</name>
</gene>
<dbReference type="Proteomes" id="UP000319257">
    <property type="component" value="Unassembled WGS sequence"/>
</dbReference>
<dbReference type="SUPFAM" id="SSF51735">
    <property type="entry name" value="NAD(P)-binding Rossmann-fold domains"/>
    <property type="match status" value="1"/>
</dbReference>
<name>A0A507AQ80_9PEZI</name>
<comment type="caution">
    <text evidence="2">The sequence shown here is derived from an EMBL/GenBank/DDBJ whole genome shotgun (WGS) entry which is preliminary data.</text>
</comment>
<evidence type="ECO:0000256" key="1">
    <source>
        <dbReference type="ARBA" id="ARBA00023002"/>
    </source>
</evidence>
<dbReference type="InParanoid" id="A0A507AQ80"/>
<sequence length="333" mass="36039">MPSQAEIEASNALINDATAPRVSVFAGATSGVGQLTVRALVATGASVRIYLVGRRSAAARAAALIAELEAANPRAEIVWTEAEISLLAEVRRVCELISSKEPRVDLLFLSAGYAPFGRRTETAEGLEVCQSLEYYSRLLFVLRLLPALRAAEAPRVISVLGGGFETANGIDVDDIDLQRPGNFSAVKAQSQYVNLNSAALDKVAADNPHVTFIHASPGWVNTGNVHRGDVDPNSLWAWFVYLFLNPLIRLLAMSDEVSGQRQLFNCTSAKFGGKGVPWTGKPGINTLQKESGGLFIVSHRCETWPKETVMPVVREKAQPKVWARAQEVLGPYL</sequence>
<dbReference type="GeneID" id="41976402"/>
<organism evidence="2 3">
    <name type="scientific">Thyridium curvatum</name>
    <dbReference type="NCBI Taxonomy" id="1093900"/>
    <lineage>
        <taxon>Eukaryota</taxon>
        <taxon>Fungi</taxon>
        <taxon>Dikarya</taxon>
        <taxon>Ascomycota</taxon>
        <taxon>Pezizomycotina</taxon>
        <taxon>Sordariomycetes</taxon>
        <taxon>Sordariomycetidae</taxon>
        <taxon>Thyridiales</taxon>
        <taxon>Thyridiaceae</taxon>
        <taxon>Thyridium</taxon>
    </lineage>
</organism>
<proteinExistence type="predicted"/>
<evidence type="ECO:0000313" key="2">
    <source>
        <dbReference type="EMBL" id="TPX09933.1"/>
    </source>
</evidence>
<dbReference type="InterPro" id="IPR052228">
    <property type="entry name" value="Sec_Metab_Biosynth_Oxidored"/>
</dbReference>